<reference evidence="2 3" key="1">
    <citation type="submission" date="2020-02" db="EMBL/GenBank/DDBJ databases">
        <authorList>
            <person name="Ma Q."/>
            <person name="Huang Y."/>
            <person name="Song X."/>
            <person name="Pei D."/>
        </authorList>
    </citation>
    <scope>NUCLEOTIDE SEQUENCE [LARGE SCALE GENOMIC DNA]</scope>
    <source>
        <strain evidence="2">Sxm20200214</strain>
        <tissue evidence="2">Leaf</tissue>
    </source>
</reference>
<dbReference type="EMBL" id="JAAMPC010000002">
    <property type="protein sequence ID" value="KAG2325925.1"/>
    <property type="molecule type" value="Genomic_DNA"/>
</dbReference>
<organism evidence="2 3">
    <name type="scientific">Brassica carinata</name>
    <name type="common">Ethiopian mustard</name>
    <name type="synonym">Abyssinian cabbage</name>
    <dbReference type="NCBI Taxonomy" id="52824"/>
    <lineage>
        <taxon>Eukaryota</taxon>
        <taxon>Viridiplantae</taxon>
        <taxon>Streptophyta</taxon>
        <taxon>Embryophyta</taxon>
        <taxon>Tracheophyta</taxon>
        <taxon>Spermatophyta</taxon>
        <taxon>Magnoliopsida</taxon>
        <taxon>eudicotyledons</taxon>
        <taxon>Gunneridae</taxon>
        <taxon>Pentapetalae</taxon>
        <taxon>rosids</taxon>
        <taxon>malvids</taxon>
        <taxon>Brassicales</taxon>
        <taxon>Brassicaceae</taxon>
        <taxon>Brassiceae</taxon>
        <taxon>Brassica</taxon>
    </lineage>
</organism>
<accession>A0A8X7WB73</accession>
<dbReference type="AlphaFoldDB" id="A0A8X7WB73"/>
<dbReference type="InterPro" id="IPR026960">
    <property type="entry name" value="RVT-Znf"/>
</dbReference>
<dbReference type="OrthoDB" id="1071881at2759"/>
<sequence>MHGCIMLGINLNATVEFVIHHYRSRRYRAECLITIDKEILRLRAQGLTEEDDVVLWKGKGDVFRPYFDTHQTWNAIRVQKPKVQWYKGLWFSGSTPKYSVMSWIAVHNRLATGDRMLQWNSQANAQCILCSSAVESRDHLFFSCAFTEIIWRNLTRKLLGQNYSHLWSQVLVLLSTNTVSGVQRFLLRYVFQLSVHTIWLERNGRRHSTVQRPPSLLIKFIDKQTRNRISSLQGRGGTSFKNARMVWFSSRD</sequence>
<evidence type="ECO:0000313" key="3">
    <source>
        <dbReference type="Proteomes" id="UP000886595"/>
    </source>
</evidence>
<evidence type="ECO:0000259" key="1">
    <source>
        <dbReference type="Pfam" id="PF13966"/>
    </source>
</evidence>
<gene>
    <name evidence="2" type="ORF">Bca52824_008653</name>
</gene>
<keyword evidence="3" id="KW-1185">Reference proteome</keyword>
<feature type="domain" description="Reverse transcriptase zinc-binding" evidence="1">
    <location>
        <begin position="67"/>
        <end position="151"/>
    </location>
</feature>
<protein>
    <recommendedName>
        <fullName evidence="1">Reverse transcriptase zinc-binding domain-containing protein</fullName>
    </recommendedName>
</protein>
<name>A0A8X7WB73_BRACI</name>
<comment type="caution">
    <text evidence="2">The sequence shown here is derived from an EMBL/GenBank/DDBJ whole genome shotgun (WGS) entry which is preliminary data.</text>
</comment>
<evidence type="ECO:0000313" key="2">
    <source>
        <dbReference type="EMBL" id="KAG2325925.1"/>
    </source>
</evidence>
<proteinExistence type="predicted"/>
<dbReference type="Pfam" id="PF13966">
    <property type="entry name" value="zf-RVT"/>
    <property type="match status" value="1"/>
</dbReference>
<dbReference type="Proteomes" id="UP000886595">
    <property type="component" value="Unassembled WGS sequence"/>
</dbReference>